<dbReference type="Proteomes" id="UP000220836">
    <property type="component" value="Unassembled WGS sequence"/>
</dbReference>
<name>A0A238JP44_9RHOB</name>
<gene>
    <name evidence="1" type="ORF">PEV8663_00023</name>
</gene>
<reference evidence="1 2" key="1">
    <citation type="submission" date="2017-05" db="EMBL/GenBank/DDBJ databases">
        <authorList>
            <person name="Song R."/>
            <person name="Chenine A.L."/>
            <person name="Ruprecht R.M."/>
        </authorList>
    </citation>
    <scope>NUCLEOTIDE SEQUENCE [LARGE SCALE GENOMIC DNA]</scope>
    <source>
        <strain evidence="1 2">CECT 8663</strain>
    </source>
</reference>
<evidence type="ECO:0000313" key="1">
    <source>
        <dbReference type="EMBL" id="SMX32421.1"/>
    </source>
</evidence>
<protein>
    <submittedName>
        <fullName evidence="1">Uncharacterized protein</fullName>
    </submittedName>
</protein>
<accession>A0A238JP44</accession>
<dbReference type="EMBL" id="FXYH01000001">
    <property type="protein sequence ID" value="SMX32421.1"/>
    <property type="molecule type" value="Genomic_DNA"/>
</dbReference>
<proteinExistence type="predicted"/>
<evidence type="ECO:0000313" key="2">
    <source>
        <dbReference type="Proteomes" id="UP000220836"/>
    </source>
</evidence>
<sequence>MLRMPPKEPRLATNLFDSRLNNTLRAARSKFAQDANLPNLTGLSVLLLQPNVRRSLYDWP</sequence>
<keyword evidence="2" id="KW-1185">Reference proteome</keyword>
<dbReference type="AlphaFoldDB" id="A0A238JP44"/>
<organism evidence="1 2">
    <name type="scientific">Pelagimonas varians</name>
    <dbReference type="NCBI Taxonomy" id="696760"/>
    <lineage>
        <taxon>Bacteria</taxon>
        <taxon>Pseudomonadati</taxon>
        <taxon>Pseudomonadota</taxon>
        <taxon>Alphaproteobacteria</taxon>
        <taxon>Rhodobacterales</taxon>
        <taxon>Roseobacteraceae</taxon>
        <taxon>Pelagimonas</taxon>
    </lineage>
</organism>